<proteinExistence type="predicted"/>
<dbReference type="Pfam" id="PF00515">
    <property type="entry name" value="TPR_1"/>
    <property type="match status" value="1"/>
</dbReference>
<dbReference type="InterPro" id="IPR019734">
    <property type="entry name" value="TPR_rpt"/>
</dbReference>
<organism evidence="2 3">
    <name type="scientific">Roseburia inulinivorans</name>
    <dbReference type="NCBI Taxonomy" id="360807"/>
    <lineage>
        <taxon>Bacteria</taxon>
        <taxon>Bacillati</taxon>
        <taxon>Bacillota</taxon>
        <taxon>Clostridia</taxon>
        <taxon>Lachnospirales</taxon>
        <taxon>Lachnospiraceae</taxon>
        <taxon>Roseburia</taxon>
    </lineage>
</organism>
<dbReference type="PROSITE" id="PS50005">
    <property type="entry name" value="TPR"/>
    <property type="match status" value="1"/>
</dbReference>
<dbReference type="SUPFAM" id="SSF48452">
    <property type="entry name" value="TPR-like"/>
    <property type="match status" value="1"/>
</dbReference>
<evidence type="ECO:0000313" key="3">
    <source>
        <dbReference type="Proteomes" id="UP000283738"/>
    </source>
</evidence>
<dbReference type="Gene3D" id="1.25.40.10">
    <property type="entry name" value="Tetratricopeptide repeat domain"/>
    <property type="match status" value="1"/>
</dbReference>
<name>A0A412B618_9FIRM</name>
<feature type="repeat" description="TPR" evidence="1">
    <location>
        <begin position="303"/>
        <end position="336"/>
    </location>
</feature>
<reference evidence="2 3" key="1">
    <citation type="submission" date="2018-08" db="EMBL/GenBank/DDBJ databases">
        <title>A genome reference for cultivated species of the human gut microbiota.</title>
        <authorList>
            <person name="Zou Y."/>
            <person name="Xue W."/>
            <person name="Luo G."/>
        </authorList>
    </citation>
    <scope>NUCLEOTIDE SEQUENCE [LARGE SCALE GENOMIC DNA]</scope>
    <source>
        <strain evidence="2 3">AF28-15</strain>
    </source>
</reference>
<protein>
    <submittedName>
        <fullName evidence="2">Tetratricopeptide repeat protein</fullName>
    </submittedName>
</protein>
<dbReference type="Proteomes" id="UP000283738">
    <property type="component" value="Unassembled WGS sequence"/>
</dbReference>
<sequence>MDFVRMYYNSIEVMPKILISHFLRYMGFYIEEIADGTQPSNKVSSLDVYILSKEYEKQNQGCITISDIEKSIIIWIKDDVDKIENENQYVIYQGNPNNSQQLLQDFLNKFIEIFRKQKSEKPRLLGSVQDIQGTLNTIMNLYLSYEILQCSIYTRCFYEQDGLYWRAFDNYTSFIDGVQKRTGKDCKSDLVKYVKTYAEYELDIICKKNFRKLKYPVKELVHQSYKLVEKYRENEQILILKADIDLELDDFWSGAANEFADAYLVECAYAHYKRGRIIRKYTNMYDLAINYEKWAIRYKKDYFSAWYQIAVCYESQGNYEEAVKAFEQICLILDKKFNKHLLSPIEIEYLYKAVVGIVRIENDRLGNIYRAESYRNLAKEVIKEVQNTNYLNEVWSNTGEIQIGEKNIAAVIEDTMRRNLEEQCGDVEGAKEIDYENVQFGYEQSC</sequence>
<dbReference type="EMBL" id="QRTF01000021">
    <property type="protein sequence ID" value="RGQ48187.1"/>
    <property type="molecule type" value="Genomic_DNA"/>
</dbReference>
<dbReference type="SMART" id="SM00028">
    <property type="entry name" value="TPR"/>
    <property type="match status" value="1"/>
</dbReference>
<dbReference type="InterPro" id="IPR011990">
    <property type="entry name" value="TPR-like_helical_dom_sf"/>
</dbReference>
<dbReference type="AlphaFoldDB" id="A0A412B618"/>
<comment type="caution">
    <text evidence="2">The sequence shown here is derived from an EMBL/GenBank/DDBJ whole genome shotgun (WGS) entry which is preliminary data.</text>
</comment>
<dbReference type="RefSeq" id="WP_118110614.1">
    <property type="nucleotide sequence ID" value="NZ_QRTF01000021.1"/>
</dbReference>
<evidence type="ECO:0000313" key="2">
    <source>
        <dbReference type="EMBL" id="RGQ48187.1"/>
    </source>
</evidence>
<accession>A0A412B618</accession>
<gene>
    <name evidence="2" type="ORF">DWY96_10360</name>
</gene>
<evidence type="ECO:0000256" key="1">
    <source>
        <dbReference type="PROSITE-ProRule" id="PRU00339"/>
    </source>
</evidence>
<keyword evidence="1" id="KW-0802">TPR repeat</keyword>